<comment type="caution">
    <text evidence="1">The sequence shown here is derived from an EMBL/GenBank/DDBJ whole genome shotgun (WGS) entry which is preliminary data.</text>
</comment>
<accession>A0ABU4VIL4</accession>
<dbReference type="RefSeq" id="WP_319953815.1">
    <property type="nucleotide sequence ID" value="NZ_JAXAVX010000003.1"/>
</dbReference>
<dbReference type="Proteomes" id="UP001277761">
    <property type="component" value="Unassembled WGS sequence"/>
</dbReference>
<protein>
    <submittedName>
        <fullName evidence="1">Uncharacterized protein</fullName>
    </submittedName>
</protein>
<evidence type="ECO:0000313" key="2">
    <source>
        <dbReference type="Proteomes" id="UP001277761"/>
    </source>
</evidence>
<reference evidence="1 2" key="1">
    <citation type="submission" date="2023-11" db="EMBL/GenBank/DDBJ databases">
        <authorList>
            <person name="Xu M."/>
            <person name="Jiang T."/>
        </authorList>
    </citation>
    <scope>NUCLEOTIDE SEQUENCE [LARGE SCALE GENOMIC DNA]</scope>
    <source>
        <strain evidence="1 2">SD</strain>
    </source>
</reference>
<dbReference type="EMBL" id="JAXAVX010000003">
    <property type="protein sequence ID" value="MDX8151660.1"/>
    <property type="molecule type" value="Genomic_DNA"/>
</dbReference>
<gene>
    <name evidence="1" type="ORF">SK069_08660</name>
</gene>
<sequence length="94" mass="10871">MTATTGPSPTFGELRSHLARTTSLTPNEADRVIAEVLRYFDEDVPGFVRRRHRELQARGLRNEQAFARIAEELPHRRFSPPALSLRQLRRIVYT</sequence>
<name>A0ABU4VIL4_9ACTN</name>
<evidence type="ECO:0000313" key="1">
    <source>
        <dbReference type="EMBL" id="MDX8151660.1"/>
    </source>
</evidence>
<proteinExistence type="predicted"/>
<keyword evidence="2" id="KW-1185">Reference proteome</keyword>
<organism evidence="1 2">
    <name type="scientific">Patulibacter brassicae</name>
    <dbReference type="NCBI Taxonomy" id="1705717"/>
    <lineage>
        <taxon>Bacteria</taxon>
        <taxon>Bacillati</taxon>
        <taxon>Actinomycetota</taxon>
        <taxon>Thermoleophilia</taxon>
        <taxon>Solirubrobacterales</taxon>
        <taxon>Patulibacteraceae</taxon>
        <taxon>Patulibacter</taxon>
    </lineage>
</organism>